<comment type="caution">
    <text evidence="1">The sequence shown here is derived from an EMBL/GenBank/DDBJ whole genome shotgun (WGS) entry which is preliminary data.</text>
</comment>
<sequence length="50" mass="6107">MLEGGKDSIHILDLLFNEDVINKKMFTQKKISSFKTWENRYKINNRRNYE</sequence>
<accession>A0A645GY83</accession>
<name>A0A645GY83_9ZZZZ</name>
<gene>
    <name evidence="1" type="ORF">SDC9_176441</name>
</gene>
<dbReference type="AlphaFoldDB" id="A0A645GY83"/>
<reference evidence="1" key="1">
    <citation type="submission" date="2019-08" db="EMBL/GenBank/DDBJ databases">
        <authorList>
            <person name="Kucharzyk K."/>
            <person name="Murdoch R.W."/>
            <person name="Higgins S."/>
            <person name="Loffler F."/>
        </authorList>
    </citation>
    <scope>NUCLEOTIDE SEQUENCE</scope>
</reference>
<proteinExistence type="predicted"/>
<organism evidence="1">
    <name type="scientific">bioreactor metagenome</name>
    <dbReference type="NCBI Taxonomy" id="1076179"/>
    <lineage>
        <taxon>unclassified sequences</taxon>
        <taxon>metagenomes</taxon>
        <taxon>ecological metagenomes</taxon>
    </lineage>
</organism>
<dbReference type="EMBL" id="VSSQ01079480">
    <property type="protein sequence ID" value="MPN28994.1"/>
    <property type="molecule type" value="Genomic_DNA"/>
</dbReference>
<evidence type="ECO:0000313" key="1">
    <source>
        <dbReference type="EMBL" id="MPN28994.1"/>
    </source>
</evidence>
<protein>
    <submittedName>
        <fullName evidence="1">Uncharacterized protein</fullName>
    </submittedName>
</protein>